<dbReference type="InterPro" id="IPR046887">
    <property type="entry name" value="RsmE_PUA-like"/>
</dbReference>
<evidence type="ECO:0000256" key="10">
    <source>
        <dbReference type="ARBA" id="ARBA00025699"/>
    </source>
</evidence>
<dbReference type="GO" id="GO:0070042">
    <property type="term" value="F:rRNA (uridine-N3-)-methyltransferase activity"/>
    <property type="evidence" value="ECO:0007669"/>
    <property type="project" value="TreeGrafter"/>
</dbReference>
<evidence type="ECO:0000256" key="12">
    <source>
        <dbReference type="PIRNR" id="PIRNR015601"/>
    </source>
</evidence>
<evidence type="ECO:0000256" key="3">
    <source>
        <dbReference type="ARBA" id="ARBA00012328"/>
    </source>
</evidence>
<dbReference type="PANTHER" id="PTHR30027">
    <property type="entry name" value="RIBOSOMAL RNA SMALL SUBUNIT METHYLTRANSFERASE E"/>
    <property type="match status" value="1"/>
</dbReference>
<name>A0A2K9P2W2_9FIRM</name>
<dbReference type="SUPFAM" id="SSF88697">
    <property type="entry name" value="PUA domain-like"/>
    <property type="match status" value="1"/>
</dbReference>
<comment type="subcellular location">
    <subcellularLocation>
        <location evidence="1 12">Cytoplasm</location>
    </subcellularLocation>
</comment>
<feature type="domain" description="Ribosomal RNA small subunit methyltransferase E PUA-like" evidence="14">
    <location>
        <begin position="23"/>
        <end position="65"/>
    </location>
</feature>
<evidence type="ECO:0000256" key="7">
    <source>
        <dbReference type="ARBA" id="ARBA00022603"/>
    </source>
</evidence>
<dbReference type="CDD" id="cd18084">
    <property type="entry name" value="RsmE-like"/>
    <property type="match status" value="1"/>
</dbReference>
<dbReference type="AlphaFoldDB" id="A0A2K9P2W2"/>
<keyword evidence="6 12" id="KW-0698">rRNA processing</keyword>
<dbReference type="InterPro" id="IPR015947">
    <property type="entry name" value="PUA-like_sf"/>
</dbReference>
<evidence type="ECO:0000256" key="1">
    <source>
        <dbReference type="ARBA" id="ARBA00004496"/>
    </source>
</evidence>
<organism evidence="15 16">
    <name type="scientific">Monoglobus pectinilyticus</name>
    <dbReference type="NCBI Taxonomy" id="1981510"/>
    <lineage>
        <taxon>Bacteria</taxon>
        <taxon>Bacillati</taxon>
        <taxon>Bacillota</taxon>
        <taxon>Clostridia</taxon>
        <taxon>Monoglobales</taxon>
        <taxon>Monoglobaceae</taxon>
        <taxon>Monoglobus</taxon>
    </lineage>
</organism>
<dbReference type="GO" id="GO:0005737">
    <property type="term" value="C:cytoplasm"/>
    <property type="evidence" value="ECO:0007669"/>
    <property type="project" value="UniProtKB-SubCell"/>
</dbReference>
<evidence type="ECO:0000313" key="15">
    <source>
        <dbReference type="EMBL" id="AUO19593.1"/>
    </source>
</evidence>
<reference evidence="15 16" key="1">
    <citation type="submission" date="2017-04" db="EMBL/GenBank/DDBJ databases">
        <title>Monoglobus pectinilyticus 14 draft genome.</title>
        <authorList>
            <person name="Kim C."/>
            <person name="Rosendale D.I."/>
            <person name="Kelly W.J."/>
            <person name="Tannock G.W."/>
            <person name="Patchett M.L."/>
            <person name="Jordens J.Z."/>
        </authorList>
    </citation>
    <scope>NUCLEOTIDE SEQUENCE [LARGE SCALE GENOMIC DNA]</scope>
    <source>
        <strain evidence="15 16">14</strain>
    </source>
</reference>
<feature type="domain" description="Ribosomal RNA small subunit methyltransferase E methyltransferase" evidence="13">
    <location>
        <begin position="76"/>
        <end position="246"/>
    </location>
</feature>
<dbReference type="EMBL" id="CP020991">
    <property type="protein sequence ID" value="AUO19593.1"/>
    <property type="molecule type" value="Genomic_DNA"/>
</dbReference>
<dbReference type="Proteomes" id="UP000235589">
    <property type="component" value="Chromosome"/>
</dbReference>
<protein>
    <recommendedName>
        <fullName evidence="4 12">Ribosomal RNA small subunit methyltransferase E</fullName>
        <ecNumber evidence="3 12">2.1.1.193</ecNumber>
    </recommendedName>
</protein>
<evidence type="ECO:0000313" key="16">
    <source>
        <dbReference type="Proteomes" id="UP000235589"/>
    </source>
</evidence>
<keyword evidence="9 12" id="KW-0949">S-adenosyl-L-methionine</keyword>
<dbReference type="RefSeq" id="WP_102365789.1">
    <property type="nucleotide sequence ID" value="NZ_CP020991.1"/>
</dbReference>
<dbReference type="Pfam" id="PF04452">
    <property type="entry name" value="Methyltrans_RNA"/>
    <property type="match status" value="1"/>
</dbReference>
<dbReference type="NCBIfam" id="TIGR00046">
    <property type="entry name" value="RsmE family RNA methyltransferase"/>
    <property type="match status" value="1"/>
</dbReference>
<evidence type="ECO:0000259" key="14">
    <source>
        <dbReference type="Pfam" id="PF20260"/>
    </source>
</evidence>
<dbReference type="KEGG" id="mpec:B9O19_01432"/>
<keyword evidence="16" id="KW-1185">Reference proteome</keyword>
<accession>A0A2K9P2W2</accession>
<dbReference type="InterPro" id="IPR029026">
    <property type="entry name" value="tRNA_m1G_MTases_N"/>
</dbReference>
<dbReference type="PANTHER" id="PTHR30027:SF3">
    <property type="entry name" value="16S RRNA (URACIL(1498)-N(3))-METHYLTRANSFERASE"/>
    <property type="match status" value="1"/>
</dbReference>
<dbReference type="SUPFAM" id="SSF75217">
    <property type="entry name" value="alpha/beta knot"/>
    <property type="match status" value="1"/>
</dbReference>
<keyword evidence="7 12" id="KW-0489">Methyltransferase</keyword>
<dbReference type="Gene3D" id="3.40.1280.10">
    <property type="match status" value="1"/>
</dbReference>
<evidence type="ECO:0000256" key="4">
    <source>
        <dbReference type="ARBA" id="ARBA00013673"/>
    </source>
</evidence>
<evidence type="ECO:0000256" key="5">
    <source>
        <dbReference type="ARBA" id="ARBA00022490"/>
    </source>
</evidence>
<dbReference type="InterPro" id="IPR029028">
    <property type="entry name" value="Alpha/beta_knot_MTases"/>
</dbReference>
<evidence type="ECO:0000256" key="8">
    <source>
        <dbReference type="ARBA" id="ARBA00022679"/>
    </source>
</evidence>
<comment type="similarity">
    <text evidence="2 12">Belongs to the RNA methyltransferase RsmE family.</text>
</comment>
<dbReference type="Gene3D" id="2.40.240.20">
    <property type="entry name" value="Hypothetical PUA domain-like, domain 1"/>
    <property type="match status" value="1"/>
</dbReference>
<evidence type="ECO:0000256" key="9">
    <source>
        <dbReference type="ARBA" id="ARBA00022691"/>
    </source>
</evidence>
<gene>
    <name evidence="15" type="ORF">B9O19_01432</name>
</gene>
<proteinExistence type="inferred from homology"/>
<evidence type="ECO:0000256" key="11">
    <source>
        <dbReference type="ARBA" id="ARBA00047944"/>
    </source>
</evidence>
<dbReference type="InterPro" id="IPR006700">
    <property type="entry name" value="RsmE"/>
</dbReference>
<evidence type="ECO:0000259" key="13">
    <source>
        <dbReference type="Pfam" id="PF04452"/>
    </source>
</evidence>
<comment type="catalytic activity">
    <reaction evidence="11 12">
        <text>uridine(1498) in 16S rRNA + S-adenosyl-L-methionine = N(3)-methyluridine(1498) in 16S rRNA + S-adenosyl-L-homocysteine + H(+)</text>
        <dbReference type="Rhea" id="RHEA:42920"/>
        <dbReference type="Rhea" id="RHEA-COMP:10283"/>
        <dbReference type="Rhea" id="RHEA-COMP:10284"/>
        <dbReference type="ChEBI" id="CHEBI:15378"/>
        <dbReference type="ChEBI" id="CHEBI:57856"/>
        <dbReference type="ChEBI" id="CHEBI:59789"/>
        <dbReference type="ChEBI" id="CHEBI:65315"/>
        <dbReference type="ChEBI" id="CHEBI:74502"/>
        <dbReference type="EC" id="2.1.1.193"/>
    </reaction>
</comment>
<sequence length="252" mass="27989">MRRFFTEPDNIDLDNGTLTIIDDAVHISKVLRMECGDKIIVFDGTGYEYEAMLIKIEKEKSIANILGRSLLELEPETKVTLFQGIPKSDKLEIIVQKAVELGVHDIVPVKTSRSVAKIADDKKGRQKIERLNKISKEAAKQCGRGLVPKVSMPVVFSAMADILKNYDLSIMFYEELGHDGKKNLKEILRTNPEAESIAVLIGPEGGFSPSEAETIQDMNENTFCAGLGKRILRTETAGSTALSVIMYEKDEI</sequence>
<dbReference type="GeneID" id="98062831"/>
<dbReference type="EC" id="2.1.1.193" evidence="3 12"/>
<dbReference type="Pfam" id="PF20260">
    <property type="entry name" value="PUA_4"/>
    <property type="match status" value="1"/>
</dbReference>
<keyword evidence="5 12" id="KW-0963">Cytoplasm</keyword>
<dbReference type="PIRSF" id="PIRSF015601">
    <property type="entry name" value="MTase_slr0722"/>
    <property type="match status" value="1"/>
</dbReference>
<evidence type="ECO:0000256" key="6">
    <source>
        <dbReference type="ARBA" id="ARBA00022552"/>
    </source>
</evidence>
<keyword evidence="8 12" id="KW-0808">Transferase</keyword>
<dbReference type="OrthoDB" id="9815641at2"/>
<dbReference type="InterPro" id="IPR046886">
    <property type="entry name" value="RsmE_MTase_dom"/>
</dbReference>
<dbReference type="GO" id="GO:0070475">
    <property type="term" value="P:rRNA base methylation"/>
    <property type="evidence" value="ECO:0007669"/>
    <property type="project" value="TreeGrafter"/>
</dbReference>
<comment type="function">
    <text evidence="10 12">Specifically methylates the N3 position of the uracil ring of uridine 1498 (m3U1498) in 16S rRNA. Acts on the fully assembled 30S ribosomal subunit.</text>
</comment>
<evidence type="ECO:0000256" key="2">
    <source>
        <dbReference type="ARBA" id="ARBA00005528"/>
    </source>
</evidence>